<organism evidence="3 4">
    <name type="scientific">Caenorhabditis angaria</name>
    <dbReference type="NCBI Taxonomy" id="860376"/>
    <lineage>
        <taxon>Eukaryota</taxon>
        <taxon>Metazoa</taxon>
        <taxon>Ecdysozoa</taxon>
        <taxon>Nematoda</taxon>
        <taxon>Chromadorea</taxon>
        <taxon>Rhabditida</taxon>
        <taxon>Rhabditina</taxon>
        <taxon>Rhabditomorpha</taxon>
        <taxon>Rhabditoidea</taxon>
        <taxon>Rhabditidae</taxon>
        <taxon>Peloderinae</taxon>
        <taxon>Caenorhabditis</taxon>
    </lineage>
</organism>
<keyword evidence="1" id="KW-0175">Coiled coil</keyword>
<evidence type="ECO:0000256" key="2">
    <source>
        <dbReference type="SAM" id="MobiDB-lite"/>
    </source>
</evidence>
<gene>
    <name evidence="3" type="ORF">CAMP_LOCUS3434</name>
</gene>
<dbReference type="OrthoDB" id="5832575at2759"/>
<protein>
    <submittedName>
        <fullName evidence="3">Uncharacterized protein</fullName>
    </submittedName>
</protein>
<sequence length="595" mass="69223">MFSASQDSVSQEESESKEVPNVELNVRGKHQNLRPRTSPYNREDSKSPDSIAGTFTIKEPRSERQTKVKLESLERRLRANEKARKEIEGEVEKWKEKAMKNSKRLPDLEVELAEMTQSKEEWHAKSIEIEVNLRQVIGERDELRQKLFDSEEEFRMLSTKMTNTNIENFSDIEKFIQESILKCNNLEQENENLRVEIAEMSSKLSQNQNHVSTLMEHLETNKTQSQTIHGICKKELEIRQNTEQRINHDVTLMNSTINEQKLEIEMLKSEIRCLRSYSQETTNSNKNNIILLKSAESERRSLLETLSVLLNSDEEPNENNIKKNIRDLVREKNIEQTRRLEAEAKALNIENILLDQAKQQRNALFRARISEEEYQKSMDKMEELEQELLASDLERKNLEHKLATFERCITKVSQMLNVNVGSVFDAIFERIEELVNQESVYRLVVSDNRTISENLIRGIQNVRKEIQTVVKTDSSSSSGKQQKGRVSPVLAAAKIMHDRTQTLKTIDKMDKLNKDLLATMTIETMRAADMEKQNLKKKMNEQENRIRQLEREKKEGERIRTIIAKWEKRNTPKPAKTSCESVGRPKSQTSIIGLI</sequence>
<dbReference type="EMBL" id="CANHGI010000002">
    <property type="protein sequence ID" value="CAI5440797.1"/>
    <property type="molecule type" value="Genomic_DNA"/>
</dbReference>
<feature type="coiled-coil region" evidence="1">
    <location>
        <begin position="330"/>
        <end position="401"/>
    </location>
</feature>
<evidence type="ECO:0000256" key="1">
    <source>
        <dbReference type="SAM" id="Coils"/>
    </source>
</evidence>
<dbReference type="AlphaFoldDB" id="A0A9P1MV40"/>
<proteinExistence type="predicted"/>
<dbReference type="InterPro" id="IPR039139">
    <property type="entry name" value="CCDC170-like"/>
</dbReference>
<feature type="region of interest" description="Disordered" evidence="2">
    <location>
        <begin position="1"/>
        <end position="66"/>
    </location>
</feature>
<evidence type="ECO:0000313" key="3">
    <source>
        <dbReference type="EMBL" id="CAI5440797.1"/>
    </source>
</evidence>
<feature type="compositionally biased region" description="Polar residues" evidence="2">
    <location>
        <begin position="586"/>
        <end position="595"/>
    </location>
</feature>
<comment type="caution">
    <text evidence="3">The sequence shown here is derived from an EMBL/GenBank/DDBJ whole genome shotgun (WGS) entry which is preliminary data.</text>
</comment>
<feature type="coiled-coil region" evidence="1">
    <location>
        <begin position="525"/>
        <end position="559"/>
    </location>
</feature>
<feature type="region of interest" description="Disordered" evidence="2">
    <location>
        <begin position="570"/>
        <end position="595"/>
    </location>
</feature>
<evidence type="ECO:0000313" key="4">
    <source>
        <dbReference type="Proteomes" id="UP001152747"/>
    </source>
</evidence>
<reference evidence="3" key="1">
    <citation type="submission" date="2022-11" db="EMBL/GenBank/DDBJ databases">
        <authorList>
            <person name="Kikuchi T."/>
        </authorList>
    </citation>
    <scope>NUCLEOTIDE SEQUENCE</scope>
    <source>
        <strain evidence="3">PS1010</strain>
    </source>
</reference>
<feature type="coiled-coil region" evidence="1">
    <location>
        <begin position="133"/>
        <end position="210"/>
    </location>
</feature>
<dbReference type="PANTHER" id="PTHR18863">
    <property type="entry name" value="TSEC-2-RELATED"/>
    <property type="match status" value="1"/>
</dbReference>
<name>A0A9P1MV40_9PELO</name>
<dbReference type="PANTHER" id="PTHR18863:SF6">
    <property type="entry name" value="COILED-COIL DOMAIN-CONTAINING PROTEIN 170"/>
    <property type="match status" value="1"/>
</dbReference>
<dbReference type="Proteomes" id="UP001152747">
    <property type="component" value="Unassembled WGS sequence"/>
</dbReference>
<keyword evidence="4" id="KW-1185">Reference proteome</keyword>
<accession>A0A9P1MV40</accession>